<evidence type="ECO:0000256" key="1">
    <source>
        <dbReference type="ARBA" id="ARBA00004651"/>
    </source>
</evidence>
<accession>A0A1G8Z6Z4</accession>
<dbReference type="AlphaFoldDB" id="A0A1G8Z6Z4"/>
<keyword evidence="8" id="KW-1185">Reference proteome</keyword>
<keyword evidence="3 6" id="KW-0812">Transmembrane</keyword>
<dbReference type="InterPro" id="IPR001851">
    <property type="entry name" value="ABC_transp_permease"/>
</dbReference>
<evidence type="ECO:0000256" key="4">
    <source>
        <dbReference type="ARBA" id="ARBA00022989"/>
    </source>
</evidence>
<reference evidence="7 8" key="1">
    <citation type="submission" date="2016-10" db="EMBL/GenBank/DDBJ databases">
        <authorList>
            <person name="de Groot N.N."/>
        </authorList>
    </citation>
    <scope>NUCLEOTIDE SEQUENCE [LARGE SCALE GENOMIC DNA]</scope>
    <source>
        <strain evidence="7 8">DSM 18346</strain>
    </source>
</reference>
<dbReference type="PANTHER" id="PTHR47089:SF1">
    <property type="entry name" value="GUANOSINE ABC TRANSPORTER PERMEASE PROTEIN NUPP"/>
    <property type="match status" value="1"/>
</dbReference>
<evidence type="ECO:0000313" key="7">
    <source>
        <dbReference type="EMBL" id="SDK10851.1"/>
    </source>
</evidence>
<comment type="subcellular location">
    <subcellularLocation>
        <location evidence="1">Cell membrane</location>
        <topology evidence="1">Multi-pass membrane protein</topology>
    </subcellularLocation>
</comment>
<feature type="transmembrane region" description="Helical" evidence="6">
    <location>
        <begin position="107"/>
        <end position="128"/>
    </location>
</feature>
<keyword evidence="2" id="KW-1003">Cell membrane</keyword>
<gene>
    <name evidence="7" type="ORF">SAMN05660472_00758</name>
</gene>
<organism evidence="7 8">
    <name type="scientific">Natronincola ferrireducens</name>
    <dbReference type="NCBI Taxonomy" id="393762"/>
    <lineage>
        <taxon>Bacteria</taxon>
        <taxon>Bacillati</taxon>
        <taxon>Bacillota</taxon>
        <taxon>Clostridia</taxon>
        <taxon>Peptostreptococcales</taxon>
        <taxon>Natronincolaceae</taxon>
        <taxon>Natronincola</taxon>
    </lineage>
</organism>
<feature type="transmembrane region" description="Helical" evidence="6">
    <location>
        <begin position="187"/>
        <end position="205"/>
    </location>
</feature>
<dbReference type="GO" id="GO:0005886">
    <property type="term" value="C:plasma membrane"/>
    <property type="evidence" value="ECO:0007669"/>
    <property type="project" value="UniProtKB-SubCell"/>
</dbReference>
<feature type="transmembrane region" description="Helical" evidence="6">
    <location>
        <begin position="83"/>
        <end position="101"/>
    </location>
</feature>
<keyword evidence="5 6" id="KW-0472">Membrane</keyword>
<dbReference type="PANTHER" id="PTHR47089">
    <property type="entry name" value="ABC TRANSPORTER, PERMEASE PROTEIN"/>
    <property type="match status" value="1"/>
</dbReference>
<feature type="transmembrane region" description="Helical" evidence="6">
    <location>
        <begin position="137"/>
        <end position="159"/>
    </location>
</feature>
<dbReference type="RefSeq" id="WP_090550472.1">
    <property type="nucleotide sequence ID" value="NZ_FNFP01000001.1"/>
</dbReference>
<feature type="transmembrane region" description="Helical" evidence="6">
    <location>
        <begin position="7"/>
        <end position="28"/>
    </location>
</feature>
<dbReference type="Proteomes" id="UP000198718">
    <property type="component" value="Unassembled WGS sequence"/>
</dbReference>
<keyword evidence="7" id="KW-0762">Sugar transport</keyword>
<protein>
    <submittedName>
        <fullName evidence="7">Simple sugar transport system permease protein</fullName>
    </submittedName>
</protein>
<evidence type="ECO:0000256" key="2">
    <source>
        <dbReference type="ARBA" id="ARBA00022475"/>
    </source>
</evidence>
<keyword evidence="7" id="KW-0813">Transport</keyword>
<feature type="transmembrane region" description="Helical" evidence="6">
    <location>
        <begin position="310"/>
        <end position="328"/>
    </location>
</feature>
<evidence type="ECO:0000256" key="3">
    <source>
        <dbReference type="ARBA" id="ARBA00022692"/>
    </source>
</evidence>
<evidence type="ECO:0000256" key="6">
    <source>
        <dbReference type="SAM" id="Phobius"/>
    </source>
</evidence>
<dbReference type="GO" id="GO:0022857">
    <property type="term" value="F:transmembrane transporter activity"/>
    <property type="evidence" value="ECO:0007669"/>
    <property type="project" value="InterPro"/>
</dbReference>
<keyword evidence="4 6" id="KW-1133">Transmembrane helix</keyword>
<feature type="transmembrane region" description="Helical" evidence="6">
    <location>
        <begin position="48"/>
        <end position="71"/>
    </location>
</feature>
<evidence type="ECO:0000313" key="8">
    <source>
        <dbReference type="Proteomes" id="UP000198718"/>
    </source>
</evidence>
<evidence type="ECO:0000256" key="5">
    <source>
        <dbReference type="ARBA" id="ARBA00023136"/>
    </source>
</evidence>
<proteinExistence type="predicted"/>
<name>A0A1G8Z6Z4_9FIRM</name>
<dbReference type="EMBL" id="FNFP01000001">
    <property type="protein sequence ID" value="SDK10851.1"/>
    <property type="molecule type" value="Genomic_DNA"/>
</dbReference>
<dbReference type="STRING" id="393762.SAMN05660472_00758"/>
<dbReference type="CDD" id="cd06580">
    <property type="entry name" value="TM_PBP1_transp_TpRbsC_like"/>
    <property type="match status" value="1"/>
</dbReference>
<sequence length="343" mass="36569">MKTLNKYLSFLGIALIIFMIAILLIAFNGSNVFKALSGFFIGIFGSKYSIAEVFVKAIPLTLTGLGVAVGFRSGFINLGAEGQLYMGAIFATYFALLFPNLPKIVMIPLLIIVGFIGGGIWALIPGILKAKFKISEIIVSIMFNYIAINIVGIMVRTILKDPDYPYPMSPRIPEGAMLSTLIQSTRLHSGIIIALIATILIYILIWKTPTGYEMRACGINPRASMCSGISIYRNIVLSALISGGLAGLAGMSEIAGLQHKLIEGLSPNYGYTAIIVALIGRNHPLGVAVAAIGISALQVGSLAMQRSAGIPNSISSIIMGAVVILILARKTIFKKLVTEEGMV</sequence>
<dbReference type="Pfam" id="PF02653">
    <property type="entry name" value="BPD_transp_2"/>
    <property type="match status" value="1"/>
</dbReference>
<dbReference type="OrthoDB" id="45037at2"/>